<dbReference type="SUPFAM" id="SSF52540">
    <property type="entry name" value="P-loop containing nucleoside triphosphate hydrolases"/>
    <property type="match status" value="1"/>
</dbReference>
<dbReference type="Proteomes" id="UP000614200">
    <property type="component" value="Unassembled WGS sequence"/>
</dbReference>
<keyword evidence="3" id="KW-0963">Cytoplasm</keyword>
<comment type="caution">
    <text evidence="5">The sequence shown here is derived from an EMBL/GenBank/DDBJ whole genome shotgun (WGS) entry which is preliminary data.</text>
</comment>
<sequence>MQSKQMIIGITGGIGSGKSAVSNILKQMGYPVVDADIIARTVLDKGTAAYDKTVETFGTQILLEDFQINRARLGEIIFNDALKREKLNSIVHPAVYEAINCEVSQLLKSYELVFVDVPLLFENNRAGEYDEVWVVNASDTVRIKRICKRDHVDEAYAIVKINAQMPLEEKTKFATRVIENDGSLESLKHQVVTLINSIKK</sequence>
<keyword evidence="3 5" id="KW-0808">Transferase</keyword>
<keyword evidence="6" id="KW-1185">Reference proteome</keyword>
<comment type="function">
    <text evidence="3">Catalyzes the phosphorylation of the 3'-hydroxyl group of dephosphocoenzyme A to form coenzyme A.</text>
</comment>
<protein>
    <recommendedName>
        <fullName evidence="3 4">Dephospho-CoA kinase</fullName>
        <ecNumber evidence="3 4">2.7.1.24</ecNumber>
    </recommendedName>
    <alternativeName>
        <fullName evidence="3">Dephosphocoenzyme A kinase</fullName>
    </alternativeName>
</protein>
<evidence type="ECO:0000256" key="1">
    <source>
        <dbReference type="ARBA" id="ARBA00022741"/>
    </source>
</evidence>
<evidence type="ECO:0000313" key="6">
    <source>
        <dbReference type="Proteomes" id="UP000614200"/>
    </source>
</evidence>
<comment type="catalytic activity">
    <reaction evidence="3">
        <text>3'-dephospho-CoA + ATP = ADP + CoA + H(+)</text>
        <dbReference type="Rhea" id="RHEA:18245"/>
        <dbReference type="ChEBI" id="CHEBI:15378"/>
        <dbReference type="ChEBI" id="CHEBI:30616"/>
        <dbReference type="ChEBI" id="CHEBI:57287"/>
        <dbReference type="ChEBI" id="CHEBI:57328"/>
        <dbReference type="ChEBI" id="CHEBI:456216"/>
        <dbReference type="EC" id="2.7.1.24"/>
    </reaction>
</comment>
<gene>
    <name evidence="3" type="primary">coaE</name>
    <name evidence="5" type="ORF">ISU02_17225</name>
</gene>
<dbReference type="InterPro" id="IPR001977">
    <property type="entry name" value="Depp_CoAkinase"/>
</dbReference>
<accession>A0ABR9ZY83</accession>
<dbReference type="HAMAP" id="MF_00376">
    <property type="entry name" value="Dephospho_CoA_kinase"/>
    <property type="match status" value="1"/>
</dbReference>
<dbReference type="Pfam" id="PF01121">
    <property type="entry name" value="CoaE"/>
    <property type="match status" value="1"/>
</dbReference>
<feature type="binding site" evidence="3">
    <location>
        <begin position="15"/>
        <end position="20"/>
    </location>
    <ligand>
        <name>ATP</name>
        <dbReference type="ChEBI" id="CHEBI:30616"/>
    </ligand>
</feature>
<comment type="pathway">
    <text evidence="3">Cofactor biosynthesis; coenzyme A biosynthesis; CoA from (R)-pantothenate: step 5/5.</text>
</comment>
<reference evidence="5 6" key="1">
    <citation type="submission" date="2020-11" db="EMBL/GenBank/DDBJ databases">
        <title>Fusibacter basophilias sp. nov.</title>
        <authorList>
            <person name="Qiu D."/>
        </authorList>
    </citation>
    <scope>NUCLEOTIDE SEQUENCE [LARGE SCALE GENOMIC DNA]</scope>
    <source>
        <strain evidence="5 6">Q10-2</strain>
    </source>
</reference>
<name>A0ABR9ZY83_9FIRM</name>
<keyword evidence="1 3" id="KW-0547">Nucleotide-binding</keyword>
<dbReference type="RefSeq" id="WP_194703087.1">
    <property type="nucleotide sequence ID" value="NZ_JADKNH010000011.1"/>
</dbReference>
<keyword evidence="2 3" id="KW-0067">ATP-binding</keyword>
<dbReference type="Gene3D" id="3.40.50.300">
    <property type="entry name" value="P-loop containing nucleotide triphosphate hydrolases"/>
    <property type="match status" value="1"/>
</dbReference>
<dbReference type="PROSITE" id="PS51219">
    <property type="entry name" value="DPCK"/>
    <property type="match status" value="1"/>
</dbReference>
<proteinExistence type="inferred from homology"/>
<keyword evidence="3" id="KW-0173">Coenzyme A biosynthesis</keyword>
<comment type="subcellular location">
    <subcellularLocation>
        <location evidence="3">Cytoplasm</location>
    </subcellularLocation>
</comment>
<dbReference type="InterPro" id="IPR027417">
    <property type="entry name" value="P-loop_NTPase"/>
</dbReference>
<comment type="similarity">
    <text evidence="3">Belongs to the CoaE family.</text>
</comment>
<evidence type="ECO:0000313" key="5">
    <source>
        <dbReference type="EMBL" id="MBF4694845.1"/>
    </source>
</evidence>
<dbReference type="CDD" id="cd02022">
    <property type="entry name" value="DPCK"/>
    <property type="match status" value="1"/>
</dbReference>
<dbReference type="NCBIfam" id="TIGR00152">
    <property type="entry name" value="dephospho-CoA kinase"/>
    <property type="match status" value="1"/>
</dbReference>
<dbReference type="PANTHER" id="PTHR10695">
    <property type="entry name" value="DEPHOSPHO-COA KINASE-RELATED"/>
    <property type="match status" value="1"/>
</dbReference>
<dbReference type="GO" id="GO:0004140">
    <property type="term" value="F:dephospho-CoA kinase activity"/>
    <property type="evidence" value="ECO:0007669"/>
    <property type="project" value="UniProtKB-EC"/>
</dbReference>
<dbReference type="EC" id="2.7.1.24" evidence="3 4"/>
<organism evidence="5 6">
    <name type="scientific">Fusibacter ferrireducens</name>
    <dbReference type="NCBI Taxonomy" id="2785058"/>
    <lineage>
        <taxon>Bacteria</taxon>
        <taxon>Bacillati</taxon>
        <taxon>Bacillota</taxon>
        <taxon>Clostridia</taxon>
        <taxon>Eubacteriales</taxon>
        <taxon>Eubacteriales Family XII. Incertae Sedis</taxon>
        <taxon>Fusibacter</taxon>
    </lineage>
</organism>
<evidence type="ECO:0000256" key="4">
    <source>
        <dbReference type="NCBIfam" id="TIGR00152"/>
    </source>
</evidence>
<dbReference type="PANTHER" id="PTHR10695:SF46">
    <property type="entry name" value="BIFUNCTIONAL COENZYME A SYNTHASE-RELATED"/>
    <property type="match status" value="1"/>
</dbReference>
<evidence type="ECO:0000256" key="2">
    <source>
        <dbReference type="ARBA" id="ARBA00022840"/>
    </source>
</evidence>
<keyword evidence="3 5" id="KW-0418">Kinase</keyword>
<evidence type="ECO:0000256" key="3">
    <source>
        <dbReference type="HAMAP-Rule" id="MF_00376"/>
    </source>
</evidence>
<dbReference type="EMBL" id="JADKNH010000011">
    <property type="protein sequence ID" value="MBF4694845.1"/>
    <property type="molecule type" value="Genomic_DNA"/>
</dbReference>